<dbReference type="EMBL" id="CAXDID020000046">
    <property type="protein sequence ID" value="CAL6003029.1"/>
    <property type="molecule type" value="Genomic_DNA"/>
</dbReference>
<evidence type="ECO:0000313" key="6">
    <source>
        <dbReference type="EMBL" id="CAI9960722.1"/>
    </source>
</evidence>
<dbReference type="Pfam" id="PF01294">
    <property type="entry name" value="Ribosomal_L13e"/>
    <property type="match status" value="1"/>
</dbReference>
<dbReference type="InterPro" id="IPR001380">
    <property type="entry name" value="Ribosomal_eL13"/>
</dbReference>
<dbReference type="HAMAP" id="MF_00499">
    <property type="entry name" value="Ribosomal_eL13"/>
    <property type="match status" value="1"/>
</dbReference>
<dbReference type="GO" id="GO:0003723">
    <property type="term" value="F:RNA binding"/>
    <property type="evidence" value="ECO:0007669"/>
    <property type="project" value="TreeGrafter"/>
</dbReference>
<keyword evidence="10" id="KW-1185">Reference proteome</keyword>
<sequence>MPNVAFSLMKKQKCQHKGTRLTHTWFDQHGKAVRRHQARVKKAERVFPRPIDQLRPVVQCPGIMHNTYTREGRGFTLDELKAVKLTVMRARQLNIAVDARRVNKTQQGLDRNTIRLQDYLKKVVVFKKDAKPEEIKAAVQVKAPAVAKVVPTIATGKVDAQPKMDVYATMHALRLNRLVTRNISAIKKQRLQNKKK</sequence>
<evidence type="ECO:0000313" key="10">
    <source>
        <dbReference type="Proteomes" id="UP001642409"/>
    </source>
</evidence>
<dbReference type="GO" id="GO:0006412">
    <property type="term" value="P:translation"/>
    <property type="evidence" value="ECO:0007669"/>
    <property type="project" value="InterPro"/>
</dbReference>
<evidence type="ECO:0000313" key="8">
    <source>
        <dbReference type="EMBL" id="CAL6033028.1"/>
    </source>
</evidence>
<dbReference type="AlphaFoldDB" id="A0AA86QCE7"/>
<keyword evidence="3" id="KW-0687">Ribonucleoprotein</keyword>
<dbReference type="EMBL" id="CATOUU010000934">
    <property type="protein sequence ID" value="CAI9960722.1"/>
    <property type="molecule type" value="Genomic_DNA"/>
</dbReference>
<dbReference type="Proteomes" id="UP001642409">
    <property type="component" value="Unassembled WGS sequence"/>
</dbReference>
<organism evidence="5">
    <name type="scientific">Hexamita inflata</name>
    <dbReference type="NCBI Taxonomy" id="28002"/>
    <lineage>
        <taxon>Eukaryota</taxon>
        <taxon>Metamonada</taxon>
        <taxon>Diplomonadida</taxon>
        <taxon>Hexamitidae</taxon>
        <taxon>Hexamitinae</taxon>
        <taxon>Hexamita</taxon>
    </lineage>
</organism>
<dbReference type="PANTHER" id="PTHR11722:SF0">
    <property type="entry name" value="LARGE RIBOSOMAL SUBUNIT PROTEIN EL13"/>
    <property type="match status" value="1"/>
</dbReference>
<keyword evidence="2 5" id="KW-0689">Ribosomal protein</keyword>
<evidence type="ECO:0000256" key="2">
    <source>
        <dbReference type="ARBA" id="ARBA00022980"/>
    </source>
</evidence>
<protein>
    <submittedName>
        <fullName evidence="5">Ribosomal protein L13</fullName>
    </submittedName>
    <submittedName>
        <fullName evidence="7">Ribosomal_protein L13</fullName>
    </submittedName>
</protein>
<evidence type="ECO:0000313" key="4">
    <source>
        <dbReference type="EMBL" id="CAI9926621.1"/>
    </source>
</evidence>
<dbReference type="PANTHER" id="PTHR11722">
    <property type="entry name" value="60S RIBOSOMAL PROTEIN L13"/>
    <property type="match status" value="1"/>
</dbReference>
<evidence type="ECO:0000313" key="5">
    <source>
        <dbReference type="EMBL" id="CAI9950464.1"/>
    </source>
</evidence>
<dbReference type="EMBL" id="CAXDID020000140">
    <property type="protein sequence ID" value="CAL6038734.1"/>
    <property type="molecule type" value="Genomic_DNA"/>
</dbReference>
<reference evidence="5" key="1">
    <citation type="submission" date="2023-06" db="EMBL/GenBank/DDBJ databases">
        <authorList>
            <person name="Kurt Z."/>
        </authorList>
    </citation>
    <scope>NUCLEOTIDE SEQUENCE</scope>
</reference>
<gene>
    <name evidence="4" type="ORF">HINF_LOCUS14266</name>
    <name evidence="7" type="ORF">HINF_LOCUS18208</name>
    <name evidence="8" type="ORF">HINF_LOCUS34772</name>
    <name evidence="9" type="ORF">HINF_LOCUS37512</name>
    <name evidence="5" type="ORF">HINF_LOCUS38109</name>
    <name evidence="6" type="ORF">HINF_LOCUS48367</name>
</gene>
<evidence type="ECO:0000313" key="7">
    <source>
        <dbReference type="EMBL" id="CAL6003029.1"/>
    </source>
</evidence>
<comment type="similarity">
    <text evidence="1">Belongs to the eukaryotic ribosomal protein eL13 family.</text>
</comment>
<evidence type="ECO:0000313" key="9">
    <source>
        <dbReference type="EMBL" id="CAL6038734.1"/>
    </source>
</evidence>
<accession>A0AA86QCE7</accession>
<dbReference type="GO" id="GO:0022625">
    <property type="term" value="C:cytosolic large ribosomal subunit"/>
    <property type="evidence" value="ECO:0007669"/>
    <property type="project" value="TreeGrafter"/>
</dbReference>
<comment type="caution">
    <text evidence="5">The sequence shown here is derived from an EMBL/GenBank/DDBJ whole genome shotgun (WGS) entry which is preliminary data.</text>
</comment>
<dbReference type="EMBL" id="CAXDID020000124">
    <property type="protein sequence ID" value="CAL6033028.1"/>
    <property type="molecule type" value="Genomic_DNA"/>
</dbReference>
<proteinExistence type="inferred from homology"/>
<name>A0AA86QCE7_9EUKA</name>
<dbReference type="EMBL" id="CATOUU010000812">
    <property type="protein sequence ID" value="CAI9950464.1"/>
    <property type="molecule type" value="Genomic_DNA"/>
</dbReference>
<evidence type="ECO:0000256" key="1">
    <source>
        <dbReference type="ARBA" id="ARBA00005640"/>
    </source>
</evidence>
<reference evidence="7 10" key="2">
    <citation type="submission" date="2024-07" db="EMBL/GenBank/DDBJ databases">
        <authorList>
            <person name="Akdeniz Z."/>
        </authorList>
    </citation>
    <scope>NUCLEOTIDE SEQUENCE [LARGE SCALE GENOMIC DNA]</scope>
</reference>
<dbReference type="EMBL" id="CATOUU010000369">
    <property type="protein sequence ID" value="CAI9926621.1"/>
    <property type="molecule type" value="Genomic_DNA"/>
</dbReference>
<evidence type="ECO:0000256" key="3">
    <source>
        <dbReference type="ARBA" id="ARBA00023274"/>
    </source>
</evidence>
<dbReference type="GO" id="GO:0003735">
    <property type="term" value="F:structural constituent of ribosome"/>
    <property type="evidence" value="ECO:0007669"/>
    <property type="project" value="InterPro"/>
</dbReference>